<dbReference type="Pfam" id="PF13861">
    <property type="entry name" value="FLgD_tudor"/>
    <property type="match status" value="1"/>
</dbReference>
<comment type="function">
    <text evidence="4 5">Required for flagellar hook formation. May act as a scaffolding protein.</text>
</comment>
<dbReference type="GO" id="GO:0044781">
    <property type="term" value="P:bacterial-type flagellum organization"/>
    <property type="evidence" value="ECO:0007669"/>
    <property type="project" value="UniProtKB-UniRule"/>
</dbReference>
<proteinExistence type="inferred from homology"/>
<evidence type="ECO:0000313" key="8">
    <source>
        <dbReference type="EMBL" id="TKW60684.1"/>
    </source>
</evidence>
<gene>
    <name evidence="8" type="ORF">DI628_07235</name>
</gene>
<dbReference type="EMBL" id="VAFM01000002">
    <property type="protein sequence ID" value="TKW60684.1"/>
    <property type="molecule type" value="Genomic_DNA"/>
</dbReference>
<feature type="domain" description="FlgD/Vpr Ig-like" evidence="6">
    <location>
        <begin position="128"/>
        <end position="196"/>
    </location>
</feature>
<evidence type="ECO:0000259" key="7">
    <source>
        <dbReference type="Pfam" id="PF13861"/>
    </source>
</evidence>
<organism evidence="8 9">
    <name type="scientific">Blastochloris viridis</name>
    <name type="common">Rhodopseudomonas viridis</name>
    <dbReference type="NCBI Taxonomy" id="1079"/>
    <lineage>
        <taxon>Bacteria</taxon>
        <taxon>Pseudomonadati</taxon>
        <taxon>Pseudomonadota</taxon>
        <taxon>Alphaproteobacteria</taxon>
        <taxon>Hyphomicrobiales</taxon>
        <taxon>Blastochloridaceae</taxon>
        <taxon>Blastochloris</taxon>
    </lineage>
</organism>
<comment type="similarity">
    <text evidence="1 5">Belongs to the FlgD family.</text>
</comment>
<evidence type="ECO:0000256" key="1">
    <source>
        <dbReference type="ARBA" id="ARBA00010577"/>
    </source>
</evidence>
<evidence type="ECO:0000313" key="9">
    <source>
        <dbReference type="Proteomes" id="UP000320948"/>
    </source>
</evidence>
<evidence type="ECO:0000259" key="6">
    <source>
        <dbReference type="Pfam" id="PF13860"/>
    </source>
</evidence>
<dbReference type="Pfam" id="PF13860">
    <property type="entry name" value="FlgD_ig"/>
    <property type="match status" value="1"/>
</dbReference>
<comment type="caution">
    <text evidence="8">The sequence shown here is derived from an EMBL/GenBank/DDBJ whole genome shotgun (WGS) entry which is preliminary data.</text>
</comment>
<evidence type="ECO:0000256" key="3">
    <source>
        <dbReference type="ARBA" id="ARBA00022795"/>
    </source>
</evidence>
<evidence type="ECO:0000256" key="2">
    <source>
        <dbReference type="ARBA" id="ARBA00016013"/>
    </source>
</evidence>
<dbReference type="Gene3D" id="2.60.40.4070">
    <property type="match status" value="1"/>
</dbReference>
<reference evidence="8 9" key="1">
    <citation type="journal article" date="2017" name="Nat. Commun.">
        <title>In situ click chemistry generation of cyclooxygenase-2 inhibitors.</title>
        <authorList>
            <person name="Bhardwaj A."/>
            <person name="Kaur J."/>
            <person name="Wuest M."/>
            <person name="Wuest F."/>
        </authorList>
    </citation>
    <scope>NUCLEOTIDE SEQUENCE [LARGE SCALE GENOMIC DNA]</scope>
    <source>
        <strain evidence="8">S2_018_000_R2_106</strain>
    </source>
</reference>
<dbReference type="Pfam" id="PF03963">
    <property type="entry name" value="FlgD"/>
    <property type="match status" value="1"/>
</dbReference>
<protein>
    <recommendedName>
        <fullName evidence="2 5">Basal-body rod modification protein FlgD</fullName>
    </recommendedName>
</protein>
<dbReference type="Proteomes" id="UP000320948">
    <property type="component" value="Unassembled WGS sequence"/>
</dbReference>
<dbReference type="InterPro" id="IPR025965">
    <property type="entry name" value="FlgD/Vpr_Ig-like"/>
</dbReference>
<dbReference type="InterPro" id="IPR005648">
    <property type="entry name" value="FlgD"/>
</dbReference>
<accession>A0A6N4R946</accession>
<dbReference type="InterPro" id="IPR025963">
    <property type="entry name" value="FLgD_Tudor"/>
</dbReference>
<evidence type="ECO:0000256" key="4">
    <source>
        <dbReference type="ARBA" id="ARBA00024746"/>
    </source>
</evidence>
<keyword evidence="3 5" id="KW-1005">Bacterial flagellum biogenesis</keyword>
<name>A0A6N4R946_BLAVI</name>
<sequence length="243" mass="25059">MGQPGPHAGCKCITVRITIMATVAGTNNAGNAAGALTSAAGGGLNTVDFNTFLKLLVAQLKNQDPLNPLEGTEFTGQIAQFSALEQQINSNNYLSQLLEQRDYGQTSLAVSYIGKVALAPGSIMAVGKEGGSEFAYKLDKTASSVEITIRDADGKVVKTQTGDGTTGNHIVSWDGKNDAGEKVAEGTYSVSVRAIDAKGAVIPNTVMTYGVVSSVITEDGNASLVMTDGRTVGVKDVLAVTAL</sequence>
<evidence type="ECO:0000256" key="5">
    <source>
        <dbReference type="RuleBase" id="RU362076"/>
    </source>
</evidence>
<feature type="domain" description="FlgD Tudor-like" evidence="7">
    <location>
        <begin position="105"/>
        <end position="237"/>
    </location>
</feature>
<dbReference type="AlphaFoldDB" id="A0A6N4R946"/>
<dbReference type="Gene3D" id="2.30.30.910">
    <property type="match status" value="1"/>
</dbReference>